<accession>A0ABW6PP73</accession>
<dbReference type="InterPro" id="IPR050641">
    <property type="entry name" value="RIFMO-like"/>
</dbReference>
<protein>
    <submittedName>
        <fullName evidence="5">FAD-dependent monooxygenase</fullName>
    </submittedName>
</protein>
<dbReference type="Gene3D" id="3.30.70.2450">
    <property type="match status" value="1"/>
</dbReference>
<dbReference type="Pfam" id="PF01494">
    <property type="entry name" value="FAD_binding_3"/>
    <property type="match status" value="1"/>
</dbReference>
<dbReference type="PANTHER" id="PTHR43004:SF19">
    <property type="entry name" value="BINDING MONOOXYGENASE, PUTATIVE (JCVI)-RELATED"/>
    <property type="match status" value="1"/>
</dbReference>
<evidence type="ECO:0000256" key="3">
    <source>
        <dbReference type="ARBA" id="ARBA00022827"/>
    </source>
</evidence>
<dbReference type="InterPro" id="IPR036188">
    <property type="entry name" value="FAD/NAD-bd_sf"/>
</dbReference>
<keyword evidence="2" id="KW-0285">Flavoprotein</keyword>
<dbReference type="Gene3D" id="3.50.50.60">
    <property type="entry name" value="FAD/NAD(P)-binding domain"/>
    <property type="match status" value="1"/>
</dbReference>
<dbReference type="PANTHER" id="PTHR43004">
    <property type="entry name" value="TRK SYSTEM POTASSIUM UPTAKE PROTEIN"/>
    <property type="match status" value="1"/>
</dbReference>
<dbReference type="InterPro" id="IPR002938">
    <property type="entry name" value="FAD-bd"/>
</dbReference>
<dbReference type="SUPFAM" id="SSF51905">
    <property type="entry name" value="FAD/NAD(P)-binding domain"/>
    <property type="match status" value="1"/>
</dbReference>
<evidence type="ECO:0000313" key="6">
    <source>
        <dbReference type="Proteomes" id="UP001601444"/>
    </source>
</evidence>
<gene>
    <name evidence="5" type="ORF">ACFYTF_15355</name>
</gene>
<keyword evidence="3" id="KW-0274">FAD</keyword>
<dbReference type="Gene3D" id="3.40.30.120">
    <property type="match status" value="1"/>
</dbReference>
<keyword evidence="5" id="KW-0503">Monooxygenase</keyword>
<organism evidence="5 6">
    <name type="scientific">Nocardia thailandica</name>
    <dbReference type="NCBI Taxonomy" id="257275"/>
    <lineage>
        <taxon>Bacteria</taxon>
        <taxon>Bacillati</taxon>
        <taxon>Actinomycetota</taxon>
        <taxon>Actinomycetes</taxon>
        <taxon>Mycobacteriales</taxon>
        <taxon>Nocardiaceae</taxon>
        <taxon>Nocardia</taxon>
    </lineage>
</organism>
<keyword evidence="6" id="KW-1185">Reference proteome</keyword>
<dbReference type="RefSeq" id="WP_387700812.1">
    <property type="nucleotide sequence ID" value="NZ_JBIAMX010000008.1"/>
</dbReference>
<sequence>MSHQVLVAGAGPTGLTLALDLARRGVAVRIVDRATAYFAGSRGDGIQPRTLEVFDDLGVLGRVLAEGRTAPVMRAYFAGEFAGERRMSEPVDPTPDVPHPNPWVLGQSRTEAALRDRLAGFGVRPELGTAVTAVAQDTAGVTATLSRDGAHETVRVDYLVGADGGASTVRKRLGIPFEGRTDESVRMLLGDVRADGLDHEFGYWFAADPDRPMDGIALTPLPGGRHFQFAAPFDADTDSGAHPTLDDLQQRLNRHAGRTDLALSELTWITVWRPNIRLAARFRDGRVFLAGDAAHVHPPTGGQGLNTGIQDAYNLGWKLAAALHGDPAPLDTYEPERRAVAARVLGLSTELLDRLVDGAADALERGPETRQLDISYRSPADAGALVAGDRAPDAPLLDERGRGVRLFDLFRGPHATLLVFGGTGSPNGTGPAGPVPGPGAAFAPSHRARTAGLPAAADHDAGTGRTGEVRVVRVVRPGGPATGAYVDAEGHAFTAYAAEDGTRILIRPDGHLASRS</sequence>
<feature type="domain" description="FAD-binding" evidence="4">
    <location>
        <begin position="4"/>
        <end position="345"/>
    </location>
</feature>
<evidence type="ECO:0000313" key="5">
    <source>
        <dbReference type="EMBL" id="MFF0544206.1"/>
    </source>
</evidence>
<dbReference type="PRINTS" id="PR00420">
    <property type="entry name" value="RNGMNOXGNASE"/>
</dbReference>
<dbReference type="NCBIfam" id="NF004832">
    <property type="entry name" value="PRK06184.1"/>
    <property type="match status" value="1"/>
</dbReference>
<comment type="caution">
    <text evidence="5">The sequence shown here is derived from an EMBL/GenBank/DDBJ whole genome shotgun (WGS) entry which is preliminary data.</text>
</comment>
<name>A0ABW6PP73_9NOCA</name>
<comment type="cofactor">
    <cofactor evidence="1">
        <name>FAD</name>
        <dbReference type="ChEBI" id="CHEBI:57692"/>
    </cofactor>
</comment>
<dbReference type="Proteomes" id="UP001601444">
    <property type="component" value="Unassembled WGS sequence"/>
</dbReference>
<dbReference type="EMBL" id="JBIAMX010000008">
    <property type="protein sequence ID" value="MFF0544206.1"/>
    <property type="molecule type" value="Genomic_DNA"/>
</dbReference>
<dbReference type="GO" id="GO:0004497">
    <property type="term" value="F:monooxygenase activity"/>
    <property type="evidence" value="ECO:0007669"/>
    <property type="project" value="UniProtKB-KW"/>
</dbReference>
<reference evidence="5 6" key="1">
    <citation type="submission" date="2024-10" db="EMBL/GenBank/DDBJ databases">
        <title>The Natural Products Discovery Center: Release of the First 8490 Sequenced Strains for Exploring Actinobacteria Biosynthetic Diversity.</title>
        <authorList>
            <person name="Kalkreuter E."/>
            <person name="Kautsar S.A."/>
            <person name="Yang D."/>
            <person name="Bader C.D."/>
            <person name="Teijaro C.N."/>
            <person name="Fluegel L."/>
            <person name="Davis C.M."/>
            <person name="Simpson J.R."/>
            <person name="Lauterbach L."/>
            <person name="Steele A.D."/>
            <person name="Gui C."/>
            <person name="Meng S."/>
            <person name="Li G."/>
            <person name="Viehrig K."/>
            <person name="Ye F."/>
            <person name="Su P."/>
            <person name="Kiefer A.F."/>
            <person name="Nichols A."/>
            <person name="Cepeda A.J."/>
            <person name="Yan W."/>
            <person name="Fan B."/>
            <person name="Jiang Y."/>
            <person name="Adhikari A."/>
            <person name="Zheng C.-J."/>
            <person name="Schuster L."/>
            <person name="Cowan T.M."/>
            <person name="Smanski M.J."/>
            <person name="Chevrette M.G."/>
            <person name="De Carvalho L.P.S."/>
            <person name="Shen B."/>
        </authorList>
    </citation>
    <scope>NUCLEOTIDE SEQUENCE [LARGE SCALE GENOMIC DNA]</scope>
    <source>
        <strain evidence="5 6">NPDC004045</strain>
    </source>
</reference>
<evidence type="ECO:0000259" key="4">
    <source>
        <dbReference type="Pfam" id="PF01494"/>
    </source>
</evidence>
<keyword evidence="5" id="KW-0560">Oxidoreductase</keyword>
<evidence type="ECO:0000256" key="1">
    <source>
        <dbReference type="ARBA" id="ARBA00001974"/>
    </source>
</evidence>
<proteinExistence type="predicted"/>
<evidence type="ECO:0000256" key="2">
    <source>
        <dbReference type="ARBA" id="ARBA00022630"/>
    </source>
</evidence>